<evidence type="ECO:0000313" key="2">
    <source>
        <dbReference type="Proteomes" id="UP001162501"/>
    </source>
</evidence>
<dbReference type="EMBL" id="OX596105">
    <property type="protein sequence ID" value="CAN0070587.1"/>
    <property type="molecule type" value="Genomic_DNA"/>
</dbReference>
<gene>
    <name evidence="1" type="ORF">MRATA1EN22A_LOCUS11584</name>
</gene>
<evidence type="ECO:0000313" key="1">
    <source>
        <dbReference type="EMBL" id="CAN0070587.1"/>
    </source>
</evidence>
<protein>
    <submittedName>
        <fullName evidence="1">Uncharacterized protein</fullName>
    </submittedName>
</protein>
<accession>A0AC59YXZ9</accession>
<sequence length="129" mass="12857">MNGPRAGRSGAPCADLVVKGARSGEGSPVSAGGRAPVRVPGSGSRKVCPCPVSLRVSREREVSLPGRGGFSLSCGLADEPAAERVTQGRGRAGASLLRALASRAAEGVTSCARCGSGPGWPPRLGRAGH</sequence>
<reference evidence="1" key="1">
    <citation type="submission" date="2023-05" db="EMBL/GenBank/DDBJ databases">
        <authorList>
            <consortium name="ELIXIR-Norway"/>
        </authorList>
    </citation>
    <scope>NUCLEOTIDE SEQUENCE</scope>
</reference>
<dbReference type="Proteomes" id="UP001162501">
    <property type="component" value="Chromosome 21"/>
</dbReference>
<organism evidence="1 2">
    <name type="scientific">Rangifer tarandus platyrhynchus</name>
    <name type="common">Svalbard reindeer</name>
    <dbReference type="NCBI Taxonomy" id="3082113"/>
    <lineage>
        <taxon>Eukaryota</taxon>
        <taxon>Metazoa</taxon>
        <taxon>Chordata</taxon>
        <taxon>Craniata</taxon>
        <taxon>Vertebrata</taxon>
        <taxon>Euteleostomi</taxon>
        <taxon>Mammalia</taxon>
        <taxon>Eutheria</taxon>
        <taxon>Laurasiatheria</taxon>
        <taxon>Artiodactyla</taxon>
        <taxon>Ruminantia</taxon>
        <taxon>Pecora</taxon>
        <taxon>Cervidae</taxon>
        <taxon>Odocoileinae</taxon>
        <taxon>Rangifer</taxon>
    </lineage>
</organism>
<name>A0AC59YXZ9_RANTA</name>
<proteinExistence type="predicted"/>
<reference evidence="1" key="2">
    <citation type="submission" date="2025-03" db="EMBL/GenBank/DDBJ databases">
        <authorList>
            <consortium name="ELIXIR-Norway"/>
            <consortium name="Elixir Norway"/>
        </authorList>
    </citation>
    <scope>NUCLEOTIDE SEQUENCE</scope>
</reference>